<dbReference type="AlphaFoldDB" id="Q0KFR0"/>
<accession>Q0KFR0</accession>
<gene>
    <name evidence="1" type="ordered locus">H16_A0009</name>
</gene>
<evidence type="ECO:0000313" key="1">
    <source>
        <dbReference type="EMBL" id="CAJ91161.1"/>
    </source>
</evidence>
<protein>
    <submittedName>
        <fullName evidence="1">5-Methylcytosine-specific restriction enzyme C</fullName>
    </submittedName>
</protein>
<dbReference type="REBASE" id="13415">
    <property type="entry name" value="ReuHMcrBCP"/>
</dbReference>
<dbReference type="PANTHER" id="PTHR38733">
    <property type="entry name" value="PROTEIN MCRC"/>
    <property type="match status" value="1"/>
</dbReference>
<evidence type="ECO:0000313" key="2">
    <source>
        <dbReference type="Proteomes" id="UP000008210"/>
    </source>
</evidence>
<dbReference type="InterPro" id="IPR019292">
    <property type="entry name" value="McrC"/>
</dbReference>
<dbReference type="HOGENOM" id="CLU_048696_0_1_4"/>
<organism evidence="1 2">
    <name type="scientific">Cupriavidus necator (strain ATCC 17699 / DSM 428 / KCTC 22496 / NCIMB 10442 / H16 / Stanier 337)</name>
    <name type="common">Ralstonia eutropha</name>
    <dbReference type="NCBI Taxonomy" id="381666"/>
    <lineage>
        <taxon>Bacteria</taxon>
        <taxon>Pseudomonadati</taxon>
        <taxon>Pseudomonadota</taxon>
        <taxon>Betaproteobacteria</taxon>
        <taxon>Burkholderiales</taxon>
        <taxon>Burkholderiaceae</taxon>
        <taxon>Cupriavidus</taxon>
    </lineage>
</organism>
<dbReference type="KEGG" id="reh:H16_A0009"/>
<sequence>MQVNGITIFEFETLIAATAGVAGTEGLHAVPDAVYGWLEDQCLRAAEQGEAAWLRLAQRRGRRVVQVTSFVGVIRAPDGFQIEVLPKVGKAIGGGAVEARKLLIEMLCCLQGFRHVKTDSANISAARMPLLEVFVAEFLRAVDHIVKRGLRSDYSSRQDNLYALRGKLLIAPHLQQNLYRADRFFTDHDEFTIDRPENRLLHAALRRVLELSASQLNQLARELAFVFAEVPVSAQPQIDFQRVRLDRGMGYYADALAWARLILDEESPLTGAGAHCAPSMLFPMEAVFEAFVAKHLAKQLARPLILKSQARSHHLVRHREQNWFRLKPDLLIRNADRDLLVLDTKWKLLDGMKANGTDKYGLSQSDFYQLQAYGQSYLSGRGDVVLIYPKTASFERPVPVFEFPKVEGLRLWVLPFCLKSRRLLVPDGAPFITVFPDRDPVEAAKSSAVG</sequence>
<proteinExistence type="predicted"/>
<dbReference type="PANTHER" id="PTHR38733:SF1">
    <property type="entry name" value="TYPE IV METHYL-DIRECTED RESTRICTION ENZYME ECOKMCRBC"/>
    <property type="match status" value="1"/>
</dbReference>
<keyword evidence="2" id="KW-1185">Reference proteome</keyword>
<name>Q0KFR0_CUPNH</name>
<dbReference type="STRING" id="381666.H16_A0009"/>
<dbReference type="Proteomes" id="UP000008210">
    <property type="component" value="Chromosome 1"/>
</dbReference>
<dbReference type="Pfam" id="PF10117">
    <property type="entry name" value="McrBC"/>
    <property type="match status" value="1"/>
</dbReference>
<dbReference type="eggNOG" id="COG4268">
    <property type="taxonomic scope" value="Bacteria"/>
</dbReference>
<dbReference type="RefSeq" id="WP_011614282.1">
    <property type="nucleotide sequence ID" value="NC_008313.1"/>
</dbReference>
<reference evidence="1 2" key="1">
    <citation type="journal article" date="2006" name="Nat. Biotechnol.">
        <title>Genome sequence of the bioplastic-producing 'Knallgas' bacterium Ralstonia eutropha H16.</title>
        <authorList>
            <person name="Pohlmann A."/>
            <person name="Fricke W.F."/>
            <person name="Reinecke F."/>
            <person name="Kusian B."/>
            <person name="Liesegang H."/>
            <person name="Cramm R."/>
            <person name="Eitinger T."/>
            <person name="Ewering C."/>
            <person name="Potter M."/>
            <person name="Schwartz E."/>
            <person name="Strittmatter A."/>
            <person name="Voss I."/>
            <person name="Gottschalk G."/>
            <person name="Steinbuechel A."/>
            <person name="Friedrich B."/>
            <person name="Bowien B."/>
        </authorList>
    </citation>
    <scope>NUCLEOTIDE SEQUENCE [LARGE SCALE GENOMIC DNA]</scope>
    <source>
        <strain evidence="2">ATCC 17699 / DSM 428 / KCTC 22496 / NCIMB 10442 / H16 / Stanier 337</strain>
    </source>
</reference>
<dbReference type="EMBL" id="AM260479">
    <property type="protein sequence ID" value="CAJ91161.1"/>
    <property type="molecule type" value="Genomic_DNA"/>
</dbReference>